<evidence type="ECO:0000313" key="3">
    <source>
        <dbReference type="Proteomes" id="UP001152087"/>
    </source>
</evidence>
<evidence type="ECO:0000313" key="2">
    <source>
        <dbReference type="EMBL" id="KAJ4184959.1"/>
    </source>
</evidence>
<feature type="compositionally biased region" description="Polar residues" evidence="1">
    <location>
        <begin position="409"/>
        <end position="419"/>
    </location>
</feature>
<feature type="region of interest" description="Disordered" evidence="1">
    <location>
        <begin position="395"/>
        <end position="419"/>
    </location>
</feature>
<name>A0A9W8V0C1_9HYPO</name>
<accession>A0A9W8V0C1</accession>
<dbReference type="EMBL" id="JAOQAV010000025">
    <property type="protein sequence ID" value="KAJ4184959.1"/>
    <property type="molecule type" value="Genomic_DNA"/>
</dbReference>
<sequence length="419" mass="47155">MNYAIKPSRLERPGREFSLEKVNLSVGQIVTGGIQFAIGRKDVHMRITIDAYARKLDWLDQKYFTLWDVDEERGWLVNGNSALLHLLRASLKYYKGNKFKSLCLFQEKLLEDSHRPFTIDSASDVLSNPNNLRLNLYSRELSSCTETEDPPSGETDAINRTATSFITVGDRIEELYETLEKMVDHNATAENSYKGINAKMRRHNYLYGWDFAEVATDRQPFYIKREKLPLDLTSWVELTMAIPAITLFGRGFGDMIRALPPGTSSCQNWEAVPTNKHLLCVSVADLRAIIEQIGDQRTNPITVAPGILWKNPSNDSPFHTTCLCAARCEVTEEKSHHCIQELVSTKIHSITAMTHSVSNKLGFPSSESVVDLYLPEHDNGAVIFGRRAEWKFSRGTSATTESPTPESSQPITASYASTL</sequence>
<reference evidence="2" key="1">
    <citation type="submission" date="2022-09" db="EMBL/GenBank/DDBJ databases">
        <title>Fusarium specimens isolated from Avocado Roots.</title>
        <authorList>
            <person name="Stajich J."/>
            <person name="Roper C."/>
            <person name="Heimlech-Rivalta G."/>
        </authorList>
    </citation>
    <scope>NUCLEOTIDE SEQUENCE</scope>
    <source>
        <strain evidence="2">A02</strain>
    </source>
</reference>
<evidence type="ECO:0000256" key="1">
    <source>
        <dbReference type="SAM" id="MobiDB-lite"/>
    </source>
</evidence>
<keyword evidence="3" id="KW-1185">Reference proteome</keyword>
<comment type="caution">
    <text evidence="2">The sequence shown here is derived from an EMBL/GenBank/DDBJ whole genome shotgun (WGS) entry which is preliminary data.</text>
</comment>
<dbReference type="Proteomes" id="UP001152087">
    <property type="component" value="Unassembled WGS sequence"/>
</dbReference>
<proteinExistence type="predicted"/>
<gene>
    <name evidence="2" type="ORF">NW755_008873</name>
</gene>
<dbReference type="AlphaFoldDB" id="A0A9W8V0C1"/>
<feature type="compositionally biased region" description="Low complexity" evidence="1">
    <location>
        <begin position="396"/>
        <end position="408"/>
    </location>
</feature>
<protein>
    <submittedName>
        <fullName evidence="2">Uncharacterized protein</fullName>
    </submittedName>
</protein>
<organism evidence="2 3">
    <name type="scientific">Fusarium falciforme</name>
    <dbReference type="NCBI Taxonomy" id="195108"/>
    <lineage>
        <taxon>Eukaryota</taxon>
        <taxon>Fungi</taxon>
        <taxon>Dikarya</taxon>
        <taxon>Ascomycota</taxon>
        <taxon>Pezizomycotina</taxon>
        <taxon>Sordariomycetes</taxon>
        <taxon>Hypocreomycetidae</taxon>
        <taxon>Hypocreales</taxon>
        <taxon>Nectriaceae</taxon>
        <taxon>Fusarium</taxon>
        <taxon>Fusarium solani species complex</taxon>
    </lineage>
</organism>